<dbReference type="EMBL" id="JBIMZQ010000039">
    <property type="protein sequence ID" value="KAL3660858.1"/>
    <property type="molecule type" value="Genomic_DNA"/>
</dbReference>
<dbReference type="Pfam" id="PF16683">
    <property type="entry name" value="TGase_elicitor"/>
    <property type="match status" value="1"/>
</dbReference>
<protein>
    <submittedName>
        <fullName evidence="1">Uncharacterized protein</fullName>
    </submittedName>
</protein>
<dbReference type="Proteomes" id="UP001632037">
    <property type="component" value="Unassembled WGS sequence"/>
</dbReference>
<dbReference type="InterPro" id="IPR032048">
    <property type="entry name" value="TGase_elicitor"/>
</dbReference>
<evidence type="ECO:0000313" key="2">
    <source>
        <dbReference type="Proteomes" id="UP001632037"/>
    </source>
</evidence>
<reference evidence="1 2" key="1">
    <citation type="submission" date="2024-09" db="EMBL/GenBank/DDBJ databases">
        <title>Genome sequencing and assembly of Phytophthora oleae, isolate VK10A, causative agent of rot of olive drupes.</title>
        <authorList>
            <person name="Conti Taguali S."/>
            <person name="Riolo M."/>
            <person name="La Spada F."/>
            <person name="Cacciola S.O."/>
            <person name="Dionisio G."/>
        </authorList>
    </citation>
    <scope>NUCLEOTIDE SEQUENCE [LARGE SCALE GENOMIC DNA]</scope>
    <source>
        <strain evidence="1 2">VK10A</strain>
    </source>
</reference>
<gene>
    <name evidence="1" type="ORF">V7S43_014260</name>
</gene>
<evidence type="ECO:0000313" key="1">
    <source>
        <dbReference type="EMBL" id="KAL3660858.1"/>
    </source>
</evidence>
<keyword evidence="2" id="KW-1185">Reference proteome</keyword>
<dbReference type="AlphaFoldDB" id="A0ABD3F249"/>
<sequence>MWFAEGKPAENVVTGIDLSYANVTMLLEKRWRAPSRLRPPRSSLVQRRKNENEE</sequence>
<name>A0ABD3F249_9STRA</name>
<proteinExistence type="predicted"/>
<comment type="caution">
    <text evidence="1">The sequence shown here is derived from an EMBL/GenBank/DDBJ whole genome shotgun (WGS) entry which is preliminary data.</text>
</comment>
<accession>A0ABD3F249</accession>
<organism evidence="1 2">
    <name type="scientific">Phytophthora oleae</name>
    <dbReference type="NCBI Taxonomy" id="2107226"/>
    <lineage>
        <taxon>Eukaryota</taxon>
        <taxon>Sar</taxon>
        <taxon>Stramenopiles</taxon>
        <taxon>Oomycota</taxon>
        <taxon>Peronosporomycetes</taxon>
        <taxon>Peronosporales</taxon>
        <taxon>Peronosporaceae</taxon>
        <taxon>Phytophthora</taxon>
    </lineage>
</organism>